<organism evidence="6">
    <name type="scientific">freshwater metagenome</name>
    <dbReference type="NCBI Taxonomy" id="449393"/>
    <lineage>
        <taxon>unclassified sequences</taxon>
        <taxon>metagenomes</taxon>
        <taxon>ecological metagenomes</taxon>
    </lineage>
</organism>
<feature type="domain" description="Acyl-CoA thioesterase-like N-terminal HotDog" evidence="5">
    <location>
        <begin position="49"/>
        <end position="130"/>
    </location>
</feature>
<dbReference type="GO" id="GO:0006637">
    <property type="term" value="P:acyl-CoA metabolic process"/>
    <property type="evidence" value="ECO:0007669"/>
    <property type="project" value="InterPro"/>
</dbReference>
<accession>A0A6J5YE81</accession>
<feature type="region of interest" description="Disordered" evidence="3">
    <location>
        <begin position="133"/>
        <end position="156"/>
    </location>
</feature>
<dbReference type="InterPro" id="IPR049449">
    <property type="entry name" value="TesB_ACOT8-like_N"/>
</dbReference>
<dbReference type="GO" id="GO:0009062">
    <property type="term" value="P:fatty acid catabolic process"/>
    <property type="evidence" value="ECO:0007669"/>
    <property type="project" value="TreeGrafter"/>
</dbReference>
<dbReference type="InterPro" id="IPR025652">
    <property type="entry name" value="TesB_C"/>
</dbReference>
<dbReference type="PANTHER" id="PTHR11066">
    <property type="entry name" value="ACYL-COA THIOESTERASE"/>
    <property type="match status" value="1"/>
</dbReference>
<dbReference type="PANTHER" id="PTHR11066:SF34">
    <property type="entry name" value="ACYL-COENZYME A THIOESTERASE 8"/>
    <property type="match status" value="1"/>
</dbReference>
<evidence type="ECO:0000259" key="4">
    <source>
        <dbReference type="Pfam" id="PF02551"/>
    </source>
</evidence>
<keyword evidence="2" id="KW-0378">Hydrolase</keyword>
<dbReference type="CDD" id="cd03444">
    <property type="entry name" value="Thioesterase_II_repeat1"/>
    <property type="match status" value="1"/>
</dbReference>
<dbReference type="Pfam" id="PF02551">
    <property type="entry name" value="Acyl_CoA_thio"/>
    <property type="match status" value="1"/>
</dbReference>
<name>A0A6J5YE81_9ZZZZ</name>
<dbReference type="SUPFAM" id="SSF54637">
    <property type="entry name" value="Thioesterase/thiol ester dehydrase-isomerase"/>
    <property type="match status" value="2"/>
</dbReference>
<dbReference type="EMBL" id="CAEMXZ010000020">
    <property type="protein sequence ID" value="CAB4322936.1"/>
    <property type="molecule type" value="Genomic_DNA"/>
</dbReference>
<reference evidence="6" key="1">
    <citation type="submission" date="2020-05" db="EMBL/GenBank/DDBJ databases">
        <authorList>
            <person name="Chiriac C."/>
            <person name="Salcher M."/>
            <person name="Ghai R."/>
            <person name="Kavagutti S V."/>
        </authorList>
    </citation>
    <scope>NUCLEOTIDE SEQUENCE</scope>
</reference>
<gene>
    <name evidence="6" type="ORF">UFOPK1392_00677</name>
    <name evidence="7" type="ORF">UFOPK3733_02192</name>
</gene>
<evidence type="ECO:0000256" key="2">
    <source>
        <dbReference type="ARBA" id="ARBA00022801"/>
    </source>
</evidence>
<dbReference type="InterPro" id="IPR003703">
    <property type="entry name" value="Acyl_CoA_thio"/>
</dbReference>
<dbReference type="CDD" id="cd03445">
    <property type="entry name" value="Thioesterase_II_repeat2"/>
    <property type="match status" value="1"/>
</dbReference>
<evidence type="ECO:0000256" key="1">
    <source>
        <dbReference type="ARBA" id="ARBA00006538"/>
    </source>
</evidence>
<dbReference type="GO" id="GO:0047617">
    <property type="term" value="F:fatty acyl-CoA hydrolase activity"/>
    <property type="evidence" value="ECO:0007669"/>
    <property type="project" value="InterPro"/>
</dbReference>
<sequence>MPFIAGGGAPLRSWQPEGVTLELPPATDLRTLLTLDAMSPDVFLAPSGFTGWGRLYGGQVIAQALMAAARTVDPAQHPHSLHAYYVRQGEEPAPVVYEVQRIRDGRSFSTRQVVASQANGAILNLIASFHAPEPSEERDSSTLPADAPQPEQLADDEGPLFFQSRAVRDEFDMATLAWMRTLRNSGDDFGDDPIFNACALAYLSDEHLLGAALTGHSLLGDWDKLMTASLDHALWFHRPVRVSEWHCFVLEGQGMADARGLSIAKIFDRSGLHVATATQEALVRLRR</sequence>
<dbReference type="InterPro" id="IPR029069">
    <property type="entry name" value="HotDog_dom_sf"/>
</dbReference>
<proteinExistence type="inferred from homology"/>
<evidence type="ECO:0000256" key="3">
    <source>
        <dbReference type="SAM" id="MobiDB-lite"/>
    </source>
</evidence>
<evidence type="ECO:0000313" key="6">
    <source>
        <dbReference type="EMBL" id="CAB4322936.1"/>
    </source>
</evidence>
<protein>
    <submittedName>
        <fullName evidence="6">Unannotated protein</fullName>
    </submittedName>
</protein>
<dbReference type="EMBL" id="CAFBNC010000174">
    <property type="protein sequence ID" value="CAB4956515.1"/>
    <property type="molecule type" value="Genomic_DNA"/>
</dbReference>
<dbReference type="InterPro" id="IPR042171">
    <property type="entry name" value="Acyl-CoA_hotdog"/>
</dbReference>
<evidence type="ECO:0000313" key="7">
    <source>
        <dbReference type="EMBL" id="CAB4956515.1"/>
    </source>
</evidence>
<evidence type="ECO:0000259" key="5">
    <source>
        <dbReference type="Pfam" id="PF13622"/>
    </source>
</evidence>
<feature type="domain" description="Acyl-CoA thioesterase 2 C-terminal" evidence="4">
    <location>
        <begin position="186"/>
        <end position="280"/>
    </location>
</feature>
<dbReference type="AlphaFoldDB" id="A0A6J5YE81"/>
<dbReference type="Gene3D" id="2.40.160.210">
    <property type="entry name" value="Acyl-CoA thioesterase, double hotdog domain"/>
    <property type="match status" value="1"/>
</dbReference>
<comment type="similarity">
    <text evidence="1">Belongs to the C/M/P thioester hydrolase family.</text>
</comment>
<dbReference type="Pfam" id="PF13622">
    <property type="entry name" value="4HBT_3"/>
    <property type="match status" value="1"/>
</dbReference>